<dbReference type="SMART" id="SM00849">
    <property type="entry name" value="Lactamase_B"/>
    <property type="match status" value="1"/>
</dbReference>
<gene>
    <name evidence="2" type="ORF">FDF74_00830</name>
</gene>
<reference evidence="2 3" key="1">
    <citation type="submission" date="2019-04" db="EMBL/GenBank/DDBJ databases">
        <title>Genome sequencing of Clostridium botulinum Groups I-IV and Clostridium butyricum.</title>
        <authorList>
            <person name="Brunt J."/>
            <person name="Van Vliet A.H.M."/>
            <person name="Stringer S.C."/>
            <person name="Carter A.T."/>
            <person name="Peck M.W."/>
        </authorList>
    </citation>
    <scope>NUCLEOTIDE SEQUENCE [LARGE SCALE GENOMIC DNA]</scope>
    <source>
        <strain evidence="2 3">IFR 18/094</strain>
    </source>
</reference>
<dbReference type="InterPro" id="IPR001279">
    <property type="entry name" value="Metallo-B-lactamas"/>
</dbReference>
<evidence type="ECO:0000259" key="1">
    <source>
        <dbReference type="SMART" id="SM00849"/>
    </source>
</evidence>
<dbReference type="InterPro" id="IPR050855">
    <property type="entry name" value="NDM-1-like"/>
</dbReference>
<dbReference type="Proteomes" id="UP000473885">
    <property type="component" value="Unassembled WGS sequence"/>
</dbReference>
<dbReference type="SUPFAM" id="SSF56281">
    <property type="entry name" value="Metallo-hydrolase/oxidoreductase"/>
    <property type="match status" value="1"/>
</dbReference>
<sequence length="299" mass="34683">MELTKIKGNSYYINFPTNIGIYIFKNKNCLIIDTGSNKTDGKKIENVLIENKLHPKYIINTHNHLDHCGGNIVFKNNYPGCLTYSSYKEKLFMENQELGTALAFSSSPLKHIHKSNKPIEIDYVLDYGINKINDEKFEIIPLKGHSIEQIGIITPEKVCFLGDALFSDEIIGKYSLPYYYDVEESIKTLENIRNIEADYFILSHCNKILSKDEVLKLVDENIKNIEKHINLILELLEQPLTKEDLMENLSILENFKMSFNQFLIYLSAISAFISYLYNKDLINYSIEDGKLYYFKNPEK</sequence>
<accession>A0A6M0R7T2</accession>
<evidence type="ECO:0000313" key="3">
    <source>
        <dbReference type="Proteomes" id="UP000473885"/>
    </source>
</evidence>
<dbReference type="PANTHER" id="PTHR42951">
    <property type="entry name" value="METALLO-BETA-LACTAMASE DOMAIN-CONTAINING"/>
    <property type="match status" value="1"/>
</dbReference>
<keyword evidence="2" id="KW-0378">Hydrolase</keyword>
<evidence type="ECO:0000313" key="2">
    <source>
        <dbReference type="EMBL" id="NEZ45750.1"/>
    </source>
</evidence>
<dbReference type="RefSeq" id="WP_050606866.1">
    <property type="nucleotide sequence ID" value="NZ_CABKUB010000006.1"/>
</dbReference>
<dbReference type="CDD" id="cd07743">
    <property type="entry name" value="metallo-hydrolase-like_MBL-fold"/>
    <property type="match status" value="1"/>
</dbReference>
<dbReference type="OrthoDB" id="11380at2"/>
<dbReference type="Gene3D" id="3.60.15.10">
    <property type="entry name" value="Ribonuclease Z/Hydroxyacylglutathione hydrolase-like"/>
    <property type="match status" value="1"/>
</dbReference>
<name>A0A6M0R7T2_9CLOT</name>
<dbReference type="AlphaFoldDB" id="A0A6M0R7T2"/>
<dbReference type="EMBL" id="SXDP01000001">
    <property type="protein sequence ID" value="NEZ45750.1"/>
    <property type="molecule type" value="Genomic_DNA"/>
</dbReference>
<protein>
    <submittedName>
        <fullName evidence="2">MBL fold metallo-hydrolase</fullName>
    </submittedName>
</protein>
<dbReference type="PANTHER" id="PTHR42951:SF14">
    <property type="entry name" value="METALLO-BETA-LACTAMASE SUPERFAMILY PROTEIN"/>
    <property type="match status" value="1"/>
</dbReference>
<comment type="caution">
    <text evidence="2">The sequence shown here is derived from an EMBL/GenBank/DDBJ whole genome shotgun (WGS) entry which is preliminary data.</text>
</comment>
<keyword evidence="3" id="KW-1185">Reference proteome</keyword>
<organism evidence="2 3">
    <name type="scientific">Clostridium niameyense</name>
    <dbReference type="NCBI Taxonomy" id="1622073"/>
    <lineage>
        <taxon>Bacteria</taxon>
        <taxon>Bacillati</taxon>
        <taxon>Bacillota</taxon>
        <taxon>Clostridia</taxon>
        <taxon>Eubacteriales</taxon>
        <taxon>Clostridiaceae</taxon>
        <taxon>Clostridium</taxon>
    </lineage>
</organism>
<feature type="domain" description="Metallo-beta-lactamase" evidence="1">
    <location>
        <begin position="16"/>
        <end position="204"/>
    </location>
</feature>
<dbReference type="InterPro" id="IPR036866">
    <property type="entry name" value="RibonucZ/Hydroxyglut_hydro"/>
</dbReference>
<dbReference type="Pfam" id="PF00753">
    <property type="entry name" value="Lactamase_B"/>
    <property type="match status" value="1"/>
</dbReference>
<proteinExistence type="predicted"/>
<dbReference type="GO" id="GO:0016787">
    <property type="term" value="F:hydrolase activity"/>
    <property type="evidence" value="ECO:0007669"/>
    <property type="project" value="UniProtKB-KW"/>
</dbReference>